<accession>K6Y3F9</accession>
<reference evidence="2" key="1">
    <citation type="journal article" date="2014" name="Environ. Microbiol.">
        <title>Comparative genomics of the marine bacterial genus Glaciecola reveals the high degree of genomic diversity and genomic characteristic for cold adaptation.</title>
        <authorList>
            <person name="Qin Q.L."/>
            <person name="Xie B.B."/>
            <person name="Yu Y."/>
            <person name="Shu Y.L."/>
            <person name="Rong J.C."/>
            <person name="Zhang Y.J."/>
            <person name="Zhao D.L."/>
            <person name="Chen X.L."/>
            <person name="Zhang X.Y."/>
            <person name="Chen B."/>
            <person name="Zhou B.C."/>
            <person name="Zhang Y.Z."/>
        </authorList>
    </citation>
    <scope>NUCLEOTIDE SEQUENCE [LARGE SCALE GENOMIC DNA]</scope>
    <source>
        <strain evidence="2">ACAM 615</strain>
    </source>
</reference>
<comment type="caution">
    <text evidence="1">The sequence shown here is derived from an EMBL/GenBank/DDBJ whole genome shotgun (WGS) entry which is preliminary data.</text>
</comment>
<evidence type="ECO:0000313" key="2">
    <source>
        <dbReference type="Proteomes" id="UP000006251"/>
    </source>
</evidence>
<proteinExistence type="predicted"/>
<protein>
    <submittedName>
        <fullName evidence="1">Uncharacterized protein</fullName>
    </submittedName>
</protein>
<dbReference type="Proteomes" id="UP000006251">
    <property type="component" value="Unassembled WGS sequence"/>
</dbReference>
<dbReference type="AlphaFoldDB" id="K6Y3F9"/>
<evidence type="ECO:0000313" key="1">
    <source>
        <dbReference type="EMBL" id="GAC27309.1"/>
    </source>
</evidence>
<sequence>MRRTYRHSPSAAARTETSALAAKRDELFVFAVAAYHP</sequence>
<dbReference type="EMBL" id="BAEQ01000009">
    <property type="protein sequence ID" value="GAC27309.1"/>
    <property type="molecule type" value="Genomic_DNA"/>
</dbReference>
<gene>
    <name evidence="1" type="ORF">GPAL_0429</name>
</gene>
<keyword evidence="2" id="KW-1185">Reference proteome</keyword>
<name>K6Y3F9_9ALTE</name>
<organism evidence="1 2">
    <name type="scientific">Brumicola pallidula DSM 14239 = ACAM 615</name>
    <dbReference type="NCBI Taxonomy" id="1121922"/>
    <lineage>
        <taxon>Bacteria</taxon>
        <taxon>Pseudomonadati</taxon>
        <taxon>Pseudomonadota</taxon>
        <taxon>Gammaproteobacteria</taxon>
        <taxon>Alteromonadales</taxon>
        <taxon>Alteromonadaceae</taxon>
        <taxon>Brumicola</taxon>
    </lineage>
</organism>